<evidence type="ECO:0000313" key="2">
    <source>
        <dbReference type="EMBL" id="SFI62155.1"/>
    </source>
</evidence>
<feature type="chain" id="PRO_5011441519" description="Neocarzinostatin family protein" evidence="1">
    <location>
        <begin position="28"/>
        <end position="232"/>
    </location>
</feature>
<reference evidence="3" key="1">
    <citation type="submission" date="2016-10" db="EMBL/GenBank/DDBJ databases">
        <authorList>
            <person name="Varghese N."/>
            <person name="Submissions S."/>
        </authorList>
    </citation>
    <scope>NUCLEOTIDE SEQUENCE [LARGE SCALE GENOMIC DNA]</scope>
    <source>
        <strain evidence="3">CGMCC 4.2126</strain>
    </source>
</reference>
<sequence length="232" mass="23782">MKRLRNLVLAVTAVVLALAFVPTSAWAATTQIHRTDQFGSLYSGKVRATLLGSVSITTTLATATCNVGIIDGTVQSDGTALNVSAYNFSNSPGPQCPNSAGGQSSVTAVGLPWNGGNVTYAPVLPNGRDGTITISGVKVTSVSTGWFGSISCTYKGSGAGNSLVLDAFNSTNPNRPVTGVVQAQARAVNYTLNKDSGSLLCPSTATYSATFQLLGETVANSGVFDQKLHLTA</sequence>
<organism evidence="2 3">
    <name type="scientific">Streptosporangium canum</name>
    <dbReference type="NCBI Taxonomy" id="324952"/>
    <lineage>
        <taxon>Bacteria</taxon>
        <taxon>Bacillati</taxon>
        <taxon>Actinomycetota</taxon>
        <taxon>Actinomycetes</taxon>
        <taxon>Streptosporangiales</taxon>
        <taxon>Streptosporangiaceae</taxon>
        <taxon>Streptosporangium</taxon>
    </lineage>
</organism>
<accession>A0A1I3JQF3</accession>
<keyword evidence="1" id="KW-0732">Signal</keyword>
<dbReference type="AlphaFoldDB" id="A0A1I3JQF3"/>
<evidence type="ECO:0000313" key="3">
    <source>
        <dbReference type="Proteomes" id="UP000199111"/>
    </source>
</evidence>
<evidence type="ECO:0000256" key="1">
    <source>
        <dbReference type="SAM" id="SignalP"/>
    </source>
</evidence>
<dbReference type="Proteomes" id="UP000199111">
    <property type="component" value="Unassembled WGS sequence"/>
</dbReference>
<keyword evidence="3" id="KW-1185">Reference proteome</keyword>
<dbReference type="RefSeq" id="WP_093886240.1">
    <property type="nucleotide sequence ID" value="NZ_FOQY01000004.1"/>
</dbReference>
<dbReference type="EMBL" id="FOQY01000004">
    <property type="protein sequence ID" value="SFI62155.1"/>
    <property type="molecule type" value="Genomic_DNA"/>
</dbReference>
<proteinExistence type="predicted"/>
<protein>
    <recommendedName>
        <fullName evidence="4">Neocarzinostatin family protein</fullName>
    </recommendedName>
</protein>
<evidence type="ECO:0008006" key="4">
    <source>
        <dbReference type="Google" id="ProtNLM"/>
    </source>
</evidence>
<gene>
    <name evidence="2" type="ORF">SAMN05216275_10489</name>
</gene>
<dbReference type="GeneID" id="96297275"/>
<name>A0A1I3JQF3_9ACTN</name>
<feature type="signal peptide" evidence="1">
    <location>
        <begin position="1"/>
        <end position="27"/>
    </location>
</feature>